<protein>
    <submittedName>
        <fullName evidence="7">Tectonic-like complex member MKS1 isoform X2</fullName>
    </submittedName>
</protein>
<dbReference type="PANTHER" id="PTHR12968:SF4">
    <property type="entry name" value="TECTONIC-LIKE COMPLEX MEMBER MKS1"/>
    <property type="match status" value="1"/>
</dbReference>
<name>A0ABM4CPS9_HYDVU</name>
<keyword evidence="3" id="KW-0970">Cilium biogenesis/degradation</keyword>
<evidence type="ECO:0000256" key="1">
    <source>
        <dbReference type="ARBA" id="ARBA00004120"/>
    </source>
</evidence>
<keyword evidence="4" id="KW-0206">Cytoskeleton</keyword>
<dbReference type="InterPro" id="IPR010796">
    <property type="entry name" value="C2_B9-type_dom"/>
</dbReference>
<organism evidence="6 7">
    <name type="scientific">Hydra vulgaris</name>
    <name type="common">Hydra</name>
    <name type="synonym">Hydra attenuata</name>
    <dbReference type="NCBI Taxonomy" id="6087"/>
    <lineage>
        <taxon>Eukaryota</taxon>
        <taxon>Metazoa</taxon>
        <taxon>Cnidaria</taxon>
        <taxon>Hydrozoa</taxon>
        <taxon>Hydroidolina</taxon>
        <taxon>Anthoathecata</taxon>
        <taxon>Aplanulata</taxon>
        <taxon>Hydridae</taxon>
        <taxon>Hydra</taxon>
    </lineage>
</organism>
<dbReference type="Proteomes" id="UP001652625">
    <property type="component" value="Chromosome 10"/>
</dbReference>
<sequence length="535" mass="62142">MEKLPVGQYRSHDPPINFAIKITYWKVTASNEIPSAIIPTKVGFDRDAFEMVERNKKEKEKEEIVIFWQEKLFSQEEFDYYSDALNCNTALEQKYHEDIETIKRLHGERPNKKVFTYTDSDSFTTFEEHSSLTDGPEIQPNILTQNMEKVSAKNYSKSFVSNVRKRNIIVNKPTEVNRVNHVTNIPSKCMYIMLDLGRTDEVNGFFIKDERVLCKIKIDVNGFIMIKPDLDTGKVFTIETYKESREHYQYTIHHASNPIDKLEQQQEDSLFDELFIRQSQLLARQVGDNFFPMPSPNNLFVYFLCEIVSACCFEYEKLYVKYLLDLPDGWRSDSQNCAGVTQSCKVNEEGKAHFCFPFDFQLLYTWDQDNPEEFVKWPTLFLQVFSVDSWQRHRIEGYGYCSVPDVAGTTCITIKMWRPKGDNLFAEMNRFFIGASPEIKDLSYVKDPGESDRLSKFYFKTLSTGNVVLKINSMFQTDVPEEMHMGGRKVASKWKKAFKTISAFASTSDSLAKVLDAFNQARKRMLLVRSTLPSI</sequence>
<dbReference type="GeneID" id="100209656"/>
<gene>
    <name evidence="7" type="primary">LOC100209656</name>
</gene>
<evidence type="ECO:0000313" key="6">
    <source>
        <dbReference type="Proteomes" id="UP001652625"/>
    </source>
</evidence>
<evidence type="ECO:0000256" key="5">
    <source>
        <dbReference type="ARBA" id="ARBA00023273"/>
    </source>
</evidence>
<accession>A0ABM4CPS9</accession>
<dbReference type="PANTHER" id="PTHR12968">
    <property type="entry name" value="B9 DOMAIN-CONTAINING"/>
    <property type="match status" value="1"/>
</dbReference>
<evidence type="ECO:0000256" key="3">
    <source>
        <dbReference type="ARBA" id="ARBA00022794"/>
    </source>
</evidence>
<dbReference type="Pfam" id="PF07162">
    <property type="entry name" value="B9-C2"/>
    <property type="match status" value="1"/>
</dbReference>
<evidence type="ECO:0000256" key="4">
    <source>
        <dbReference type="ARBA" id="ARBA00023212"/>
    </source>
</evidence>
<reference evidence="7" key="1">
    <citation type="submission" date="2025-08" db="UniProtKB">
        <authorList>
            <consortium name="RefSeq"/>
        </authorList>
    </citation>
    <scope>IDENTIFICATION</scope>
</reference>
<evidence type="ECO:0000313" key="7">
    <source>
        <dbReference type="RefSeq" id="XP_065663858.1"/>
    </source>
</evidence>
<keyword evidence="2" id="KW-0963">Cytoplasm</keyword>
<keyword evidence="6" id="KW-1185">Reference proteome</keyword>
<dbReference type="PROSITE" id="PS51381">
    <property type="entry name" value="C2_B9"/>
    <property type="match status" value="1"/>
</dbReference>
<keyword evidence="5" id="KW-0966">Cell projection</keyword>
<dbReference type="RefSeq" id="XP_065663858.1">
    <property type="nucleotide sequence ID" value="XM_065807786.1"/>
</dbReference>
<proteinExistence type="predicted"/>
<evidence type="ECO:0000256" key="2">
    <source>
        <dbReference type="ARBA" id="ARBA00022490"/>
    </source>
</evidence>
<comment type="subcellular location">
    <subcellularLocation>
        <location evidence="1">Cytoplasm</location>
        <location evidence="1">Cytoskeleton</location>
        <location evidence="1">Cilium basal body</location>
    </subcellularLocation>
</comment>